<sequence length="23" mass="2547">MACNFVNLVSISNSRIHSSPEQI</sequence>
<dbReference type="AlphaFoldDB" id="A0A0A9A478"/>
<reference evidence="1" key="2">
    <citation type="journal article" date="2015" name="Data Brief">
        <title>Shoot transcriptome of the giant reed, Arundo donax.</title>
        <authorList>
            <person name="Barrero R.A."/>
            <person name="Guerrero F.D."/>
            <person name="Moolhuijzen P."/>
            <person name="Goolsby J.A."/>
            <person name="Tidwell J."/>
            <person name="Bellgard S.E."/>
            <person name="Bellgard M.I."/>
        </authorList>
    </citation>
    <scope>NUCLEOTIDE SEQUENCE</scope>
    <source>
        <tissue evidence="1">Shoot tissue taken approximately 20 cm above the soil surface</tissue>
    </source>
</reference>
<dbReference type="EMBL" id="GBRH01251436">
    <property type="protein sequence ID" value="JAD46459.1"/>
    <property type="molecule type" value="Transcribed_RNA"/>
</dbReference>
<reference evidence="1" key="1">
    <citation type="submission" date="2014-09" db="EMBL/GenBank/DDBJ databases">
        <authorList>
            <person name="Magalhaes I.L.F."/>
            <person name="Oliveira U."/>
            <person name="Santos F.R."/>
            <person name="Vidigal T.H.D.A."/>
            <person name="Brescovit A.D."/>
            <person name="Santos A.J."/>
        </authorList>
    </citation>
    <scope>NUCLEOTIDE SEQUENCE</scope>
    <source>
        <tissue evidence="1">Shoot tissue taken approximately 20 cm above the soil surface</tissue>
    </source>
</reference>
<name>A0A0A9A478_ARUDO</name>
<organism evidence="1">
    <name type="scientific">Arundo donax</name>
    <name type="common">Giant reed</name>
    <name type="synonym">Donax arundinaceus</name>
    <dbReference type="NCBI Taxonomy" id="35708"/>
    <lineage>
        <taxon>Eukaryota</taxon>
        <taxon>Viridiplantae</taxon>
        <taxon>Streptophyta</taxon>
        <taxon>Embryophyta</taxon>
        <taxon>Tracheophyta</taxon>
        <taxon>Spermatophyta</taxon>
        <taxon>Magnoliopsida</taxon>
        <taxon>Liliopsida</taxon>
        <taxon>Poales</taxon>
        <taxon>Poaceae</taxon>
        <taxon>PACMAD clade</taxon>
        <taxon>Arundinoideae</taxon>
        <taxon>Arundineae</taxon>
        <taxon>Arundo</taxon>
    </lineage>
</organism>
<accession>A0A0A9A478</accession>
<proteinExistence type="predicted"/>
<protein>
    <submittedName>
        <fullName evidence="1">Uncharacterized protein</fullName>
    </submittedName>
</protein>
<evidence type="ECO:0000313" key="1">
    <source>
        <dbReference type="EMBL" id="JAD46459.1"/>
    </source>
</evidence>